<name>A0ABR4HJU4_9EURO</name>
<sequence length="163" mass="18635">MNDTSNEGSRTSPSSNLTDDINTASRLHNGIIRLLHVIVGVILLFRCSGYHALDIHGFSTCTRMRCIYLHTYARLSNHSFDSFAHPFMHLLSDFLSFRLQFPDLPIPPEISQLDFYPHISLFYHLLRPASIFILPTLDKAPGYYCANVLESSVVTLHVHSRRY</sequence>
<comment type="caution">
    <text evidence="1">The sequence shown here is derived from an EMBL/GenBank/DDBJ whole genome shotgun (WGS) entry which is preliminary data.</text>
</comment>
<dbReference type="EMBL" id="JBFXLT010000030">
    <property type="protein sequence ID" value="KAL2815007.1"/>
    <property type="molecule type" value="Genomic_DNA"/>
</dbReference>
<protein>
    <submittedName>
        <fullName evidence="1">Uncharacterized protein</fullName>
    </submittedName>
</protein>
<proteinExistence type="predicted"/>
<gene>
    <name evidence="1" type="ORF">BJX63DRAFT_187513</name>
</gene>
<evidence type="ECO:0000313" key="2">
    <source>
        <dbReference type="Proteomes" id="UP001610334"/>
    </source>
</evidence>
<organism evidence="1 2">
    <name type="scientific">Aspergillus granulosus</name>
    <dbReference type="NCBI Taxonomy" id="176169"/>
    <lineage>
        <taxon>Eukaryota</taxon>
        <taxon>Fungi</taxon>
        <taxon>Dikarya</taxon>
        <taxon>Ascomycota</taxon>
        <taxon>Pezizomycotina</taxon>
        <taxon>Eurotiomycetes</taxon>
        <taxon>Eurotiomycetidae</taxon>
        <taxon>Eurotiales</taxon>
        <taxon>Aspergillaceae</taxon>
        <taxon>Aspergillus</taxon>
        <taxon>Aspergillus subgen. Nidulantes</taxon>
    </lineage>
</organism>
<dbReference type="Proteomes" id="UP001610334">
    <property type="component" value="Unassembled WGS sequence"/>
</dbReference>
<evidence type="ECO:0000313" key="1">
    <source>
        <dbReference type="EMBL" id="KAL2815007.1"/>
    </source>
</evidence>
<keyword evidence="2" id="KW-1185">Reference proteome</keyword>
<accession>A0ABR4HJU4</accession>
<reference evidence="1 2" key="1">
    <citation type="submission" date="2024-07" db="EMBL/GenBank/DDBJ databases">
        <title>Section-level genome sequencing and comparative genomics of Aspergillus sections Usti and Cavernicolus.</title>
        <authorList>
            <consortium name="Lawrence Berkeley National Laboratory"/>
            <person name="Nybo J.L."/>
            <person name="Vesth T.C."/>
            <person name="Theobald S."/>
            <person name="Frisvad J.C."/>
            <person name="Larsen T.O."/>
            <person name="Kjaerboelling I."/>
            <person name="Rothschild-Mancinelli K."/>
            <person name="Lyhne E.K."/>
            <person name="Kogle M.E."/>
            <person name="Barry K."/>
            <person name="Clum A."/>
            <person name="Na H."/>
            <person name="Ledsgaard L."/>
            <person name="Lin J."/>
            <person name="Lipzen A."/>
            <person name="Kuo A."/>
            <person name="Riley R."/>
            <person name="Mondo S."/>
            <person name="Labutti K."/>
            <person name="Haridas S."/>
            <person name="Pangalinan J."/>
            <person name="Salamov A.A."/>
            <person name="Simmons B.A."/>
            <person name="Magnuson J.K."/>
            <person name="Chen J."/>
            <person name="Drula E."/>
            <person name="Henrissat B."/>
            <person name="Wiebenga A."/>
            <person name="Lubbers R.J."/>
            <person name="Gomes A.C."/>
            <person name="Makela M.R."/>
            <person name="Stajich J."/>
            <person name="Grigoriev I.V."/>
            <person name="Mortensen U.H."/>
            <person name="De Vries R.P."/>
            <person name="Baker S.E."/>
            <person name="Andersen M.R."/>
        </authorList>
    </citation>
    <scope>NUCLEOTIDE SEQUENCE [LARGE SCALE GENOMIC DNA]</scope>
    <source>
        <strain evidence="1 2">CBS 588.65</strain>
    </source>
</reference>